<dbReference type="EMBL" id="JAWDGP010001071">
    <property type="protein sequence ID" value="KAK3795326.1"/>
    <property type="molecule type" value="Genomic_DNA"/>
</dbReference>
<dbReference type="Proteomes" id="UP001283361">
    <property type="component" value="Unassembled WGS sequence"/>
</dbReference>
<protein>
    <submittedName>
        <fullName evidence="1">Uncharacterized protein</fullName>
    </submittedName>
</protein>
<reference evidence="1" key="1">
    <citation type="journal article" date="2023" name="G3 (Bethesda)">
        <title>A reference genome for the long-term kleptoplast-retaining sea slug Elysia crispata morphotype clarki.</title>
        <authorList>
            <person name="Eastman K.E."/>
            <person name="Pendleton A.L."/>
            <person name="Shaikh M.A."/>
            <person name="Suttiyut T."/>
            <person name="Ogas R."/>
            <person name="Tomko P."/>
            <person name="Gavelis G."/>
            <person name="Widhalm J.R."/>
            <person name="Wisecaver J.H."/>
        </authorList>
    </citation>
    <scope>NUCLEOTIDE SEQUENCE</scope>
    <source>
        <strain evidence="1">ECLA1</strain>
    </source>
</reference>
<gene>
    <name evidence="1" type="ORF">RRG08_019601</name>
</gene>
<sequence length="103" mass="11494">MVPPLALAVPMILAHQSSLAKWPRLLWRKNVGHVVAADRLNRRAHPRAPPFLSTTVHARRRDPMQISGSLSSLQIGFLLRKIASKPHEIDHNVEESLKSGADK</sequence>
<accession>A0AAE1AXY3</accession>
<keyword evidence="2" id="KW-1185">Reference proteome</keyword>
<comment type="caution">
    <text evidence="1">The sequence shown here is derived from an EMBL/GenBank/DDBJ whole genome shotgun (WGS) entry which is preliminary data.</text>
</comment>
<name>A0AAE1AXY3_9GAST</name>
<dbReference type="AlphaFoldDB" id="A0AAE1AXY3"/>
<evidence type="ECO:0000313" key="2">
    <source>
        <dbReference type="Proteomes" id="UP001283361"/>
    </source>
</evidence>
<evidence type="ECO:0000313" key="1">
    <source>
        <dbReference type="EMBL" id="KAK3795326.1"/>
    </source>
</evidence>
<proteinExistence type="predicted"/>
<organism evidence="1 2">
    <name type="scientific">Elysia crispata</name>
    <name type="common">lettuce slug</name>
    <dbReference type="NCBI Taxonomy" id="231223"/>
    <lineage>
        <taxon>Eukaryota</taxon>
        <taxon>Metazoa</taxon>
        <taxon>Spiralia</taxon>
        <taxon>Lophotrochozoa</taxon>
        <taxon>Mollusca</taxon>
        <taxon>Gastropoda</taxon>
        <taxon>Heterobranchia</taxon>
        <taxon>Euthyneura</taxon>
        <taxon>Panpulmonata</taxon>
        <taxon>Sacoglossa</taxon>
        <taxon>Placobranchoidea</taxon>
        <taxon>Plakobranchidae</taxon>
        <taxon>Elysia</taxon>
    </lineage>
</organism>